<evidence type="ECO:0000256" key="1">
    <source>
        <dbReference type="ARBA" id="ARBA00008031"/>
    </source>
</evidence>
<dbReference type="RefSeq" id="WP_198882483.1">
    <property type="nucleotide sequence ID" value="NZ_JAEKJA010000010.1"/>
</dbReference>
<evidence type="ECO:0000313" key="5">
    <source>
        <dbReference type="EMBL" id="MBJ3776578.1"/>
    </source>
</evidence>
<keyword evidence="2" id="KW-0479">Metal-binding</keyword>
<evidence type="ECO:0000256" key="2">
    <source>
        <dbReference type="ARBA" id="ARBA00022723"/>
    </source>
</evidence>
<organism evidence="5 6">
    <name type="scientific">Acuticoccus mangrovi</name>
    <dbReference type="NCBI Taxonomy" id="2796142"/>
    <lineage>
        <taxon>Bacteria</taxon>
        <taxon>Pseudomonadati</taxon>
        <taxon>Pseudomonadota</taxon>
        <taxon>Alphaproteobacteria</taxon>
        <taxon>Hyphomicrobiales</taxon>
        <taxon>Amorphaceae</taxon>
        <taxon>Acuticoccus</taxon>
    </lineage>
</organism>
<dbReference type="Gene3D" id="3.20.20.120">
    <property type="entry name" value="Enolase-like C-terminal domain"/>
    <property type="match status" value="1"/>
</dbReference>
<dbReference type="AlphaFoldDB" id="A0A934MGH1"/>
<dbReference type="GO" id="GO:0006518">
    <property type="term" value="P:peptide metabolic process"/>
    <property type="evidence" value="ECO:0007669"/>
    <property type="project" value="UniProtKB-ARBA"/>
</dbReference>
<comment type="caution">
    <text evidence="5">The sequence shown here is derived from an EMBL/GenBank/DDBJ whole genome shotgun (WGS) entry which is preliminary data.</text>
</comment>
<dbReference type="InterPro" id="IPR029065">
    <property type="entry name" value="Enolase_C-like"/>
</dbReference>
<evidence type="ECO:0000313" key="6">
    <source>
        <dbReference type="Proteomes" id="UP000609531"/>
    </source>
</evidence>
<dbReference type="EMBL" id="JAEKJA010000010">
    <property type="protein sequence ID" value="MBJ3776578.1"/>
    <property type="molecule type" value="Genomic_DNA"/>
</dbReference>
<dbReference type="PANTHER" id="PTHR48073:SF2">
    <property type="entry name" value="O-SUCCINYLBENZOATE SYNTHASE"/>
    <property type="match status" value="1"/>
</dbReference>
<dbReference type="InterPro" id="IPR013341">
    <property type="entry name" value="Mandelate_racemase_N_dom"/>
</dbReference>
<dbReference type="PANTHER" id="PTHR48073">
    <property type="entry name" value="O-SUCCINYLBENZOATE SYNTHASE-RELATED"/>
    <property type="match status" value="1"/>
</dbReference>
<dbReference type="SFLD" id="SFLDS00001">
    <property type="entry name" value="Enolase"/>
    <property type="match status" value="1"/>
</dbReference>
<reference evidence="5" key="1">
    <citation type="submission" date="2020-12" db="EMBL/GenBank/DDBJ databases">
        <title>Bacterial taxonomy.</title>
        <authorList>
            <person name="Pan X."/>
        </authorList>
    </citation>
    <scope>NUCLEOTIDE SEQUENCE</scope>
    <source>
        <strain evidence="5">B2012</strain>
    </source>
</reference>
<dbReference type="Pfam" id="PF13378">
    <property type="entry name" value="MR_MLE_C"/>
    <property type="match status" value="1"/>
</dbReference>
<comment type="similarity">
    <text evidence="1">Belongs to the mandelate racemase/muconate lactonizing enzyme family.</text>
</comment>
<protein>
    <recommendedName>
        <fullName evidence="4">Mandelate racemase/muconate lactonizing enzyme C-terminal domain-containing protein</fullName>
    </recommendedName>
</protein>
<keyword evidence="6" id="KW-1185">Reference proteome</keyword>
<proteinExistence type="inferred from homology"/>
<keyword evidence="3" id="KW-0413">Isomerase</keyword>
<dbReference type="GO" id="GO:0009063">
    <property type="term" value="P:amino acid catabolic process"/>
    <property type="evidence" value="ECO:0007669"/>
    <property type="project" value="InterPro"/>
</dbReference>
<evidence type="ECO:0000256" key="3">
    <source>
        <dbReference type="ARBA" id="ARBA00023235"/>
    </source>
</evidence>
<dbReference type="InterPro" id="IPR036849">
    <property type="entry name" value="Enolase-like_C_sf"/>
</dbReference>
<accession>A0A934MGH1</accession>
<dbReference type="Proteomes" id="UP000609531">
    <property type="component" value="Unassembled WGS sequence"/>
</dbReference>
<dbReference type="GO" id="GO:0000287">
    <property type="term" value="F:magnesium ion binding"/>
    <property type="evidence" value="ECO:0007669"/>
    <property type="project" value="UniProtKB-ARBA"/>
</dbReference>
<sequence>MSHSADVAPTPERAIVSVGVLTASLPLAQSFQHASSGLIDRLEEVVVKVGLADGTVGWGEVRGNAPYVTGETQSRIVAALSDVHAPAVVATRPTTPTALNRLLAGLAMGNSSARAAVSIAAEDAWARQAGLPLQAMLGAGDVKTVRVHGTIPFCAPDEAARRAERYLDIGIRRIKQRVGLSFEEDVARMRAIGDVLKNHPAGPEAEIAADANQAWNAKEALRRIATFERLGLAFLEQPVRAADIRGLKEVRDGAGIPIIADESVGTPGTLMQVIEAGAADGFHFKLVKAGGPRQLMGMVAIAEAAGLGYMMGQMDEGQLATAAALHCAAASNPFSCELWGFQRVGSQPFSGLEFVDGTIRLPDGPGLGITIDEDGLTPVAHFGTPFA</sequence>
<gene>
    <name evidence="5" type="ORF">JCR33_12805</name>
</gene>
<name>A0A934MGH1_9HYPH</name>
<dbReference type="PROSITE" id="PS00909">
    <property type="entry name" value="MR_MLE_2"/>
    <property type="match status" value="1"/>
</dbReference>
<evidence type="ECO:0000259" key="4">
    <source>
        <dbReference type="SMART" id="SM00922"/>
    </source>
</evidence>
<dbReference type="GO" id="GO:0016854">
    <property type="term" value="F:racemase and epimerase activity"/>
    <property type="evidence" value="ECO:0007669"/>
    <property type="project" value="UniProtKB-ARBA"/>
</dbReference>
<dbReference type="Gene3D" id="3.30.390.10">
    <property type="entry name" value="Enolase-like, N-terminal domain"/>
    <property type="match status" value="1"/>
</dbReference>
<dbReference type="SUPFAM" id="SSF54826">
    <property type="entry name" value="Enolase N-terminal domain-like"/>
    <property type="match status" value="1"/>
</dbReference>
<dbReference type="SUPFAM" id="SSF51604">
    <property type="entry name" value="Enolase C-terminal domain-like"/>
    <property type="match status" value="1"/>
</dbReference>
<dbReference type="InterPro" id="IPR029017">
    <property type="entry name" value="Enolase-like_N"/>
</dbReference>
<dbReference type="Pfam" id="PF02746">
    <property type="entry name" value="MR_MLE_N"/>
    <property type="match status" value="1"/>
</dbReference>
<dbReference type="InterPro" id="IPR018110">
    <property type="entry name" value="Mandel_Rmase/mucon_lact_enz_CS"/>
</dbReference>
<dbReference type="InterPro" id="IPR013342">
    <property type="entry name" value="Mandelate_racemase_C"/>
</dbReference>
<dbReference type="SMART" id="SM00922">
    <property type="entry name" value="MR_MLE"/>
    <property type="match status" value="1"/>
</dbReference>
<feature type="domain" description="Mandelate racemase/muconate lactonizing enzyme C-terminal" evidence="4">
    <location>
        <begin position="156"/>
        <end position="257"/>
    </location>
</feature>